<organism evidence="5">
    <name type="scientific">Cyprideis torosa</name>
    <dbReference type="NCBI Taxonomy" id="163714"/>
    <lineage>
        <taxon>Eukaryota</taxon>
        <taxon>Metazoa</taxon>
        <taxon>Ecdysozoa</taxon>
        <taxon>Arthropoda</taxon>
        <taxon>Crustacea</taxon>
        <taxon>Oligostraca</taxon>
        <taxon>Ostracoda</taxon>
        <taxon>Podocopa</taxon>
        <taxon>Podocopida</taxon>
        <taxon>Cytherocopina</taxon>
        <taxon>Cytheroidea</taxon>
        <taxon>Cytherideidae</taxon>
        <taxon>Cyprideis</taxon>
    </lineage>
</organism>
<sequence length="467" mass="52486">MERLDEFQELYDAICNTLRQKGIVDTFIRDFSQLASNEERIQRVMSMKHLPPFVLEESYNPKDIWKMRELLETSSRSSLPENQRLQMLDEAIANSPSEDPEGAPVESQNWQKPLSLALQRKAEILYSRGDIGAALKCVDESLKLKLSLVANEVSKPIQLLRAKCQLHLTGQVEDSCPKDLARYCSENCKKEAWYAFHRYECPVYFHIRAPGLGVMSSLTYTTICRAGFENILSESPPTSFQRVLSMVTHTKDRPTGDLFKRSLMAIFLSTCLELSGFIPPQTSTEKKVKVAATILQLSQNLPCNAYEVTELQYSPSNIRQAEVEAIGGAVCPTVALTNHSCENQAPPPAPAAARGGGRGRRGKKKGHRRPQPQQQPQQNVEANKQCEELRMIEKDIQTNTAGATEAKELLIKGHWEQAYPKLLKHVQTMDKFGNKPCKEDLESQLLLKYCFSRMANAVPIATAESNT</sequence>
<dbReference type="EMBL" id="OB661934">
    <property type="protein sequence ID" value="CAD7229200.1"/>
    <property type="molecule type" value="Genomic_DNA"/>
</dbReference>
<keyword evidence="3" id="KW-0949">S-adenosyl-L-methionine</keyword>
<feature type="region of interest" description="Disordered" evidence="4">
    <location>
        <begin position="340"/>
        <end position="382"/>
    </location>
</feature>
<reference evidence="5" key="1">
    <citation type="submission" date="2020-11" db="EMBL/GenBank/DDBJ databases">
        <authorList>
            <person name="Tran Van P."/>
        </authorList>
    </citation>
    <scope>NUCLEOTIDE SEQUENCE</scope>
</reference>
<name>A0A7R8WCR9_9CRUS</name>
<dbReference type="Gene3D" id="2.170.270.10">
    <property type="entry name" value="SET domain"/>
    <property type="match status" value="1"/>
</dbReference>
<dbReference type="Gene3D" id="1.10.220.160">
    <property type="match status" value="1"/>
</dbReference>
<keyword evidence="2" id="KW-0808">Transferase</keyword>
<dbReference type="GO" id="GO:0042826">
    <property type="term" value="F:histone deacetylase binding"/>
    <property type="evidence" value="ECO:0007669"/>
    <property type="project" value="TreeGrafter"/>
</dbReference>
<dbReference type="GO" id="GO:0005634">
    <property type="term" value="C:nucleus"/>
    <property type="evidence" value="ECO:0007669"/>
    <property type="project" value="TreeGrafter"/>
</dbReference>
<evidence type="ECO:0000313" key="5">
    <source>
        <dbReference type="EMBL" id="CAD7229200.1"/>
    </source>
</evidence>
<evidence type="ECO:0000256" key="1">
    <source>
        <dbReference type="ARBA" id="ARBA00022603"/>
    </source>
</evidence>
<dbReference type="AlphaFoldDB" id="A0A7R8WCR9"/>
<dbReference type="PANTHER" id="PTHR46165">
    <property type="entry name" value="SET AND MYND DOMAIN-CONTAINING PROTEIN 4"/>
    <property type="match status" value="1"/>
</dbReference>
<dbReference type="InterPro" id="IPR052097">
    <property type="entry name" value="SET-MYND_domain_protein"/>
</dbReference>
<dbReference type="InterPro" id="IPR046341">
    <property type="entry name" value="SET_dom_sf"/>
</dbReference>
<dbReference type="PANTHER" id="PTHR46165:SF7">
    <property type="entry name" value="SET AND MYND DOMAIN-CONTAINING PROTEIN 4"/>
    <property type="match status" value="1"/>
</dbReference>
<dbReference type="OrthoDB" id="6381479at2759"/>
<accession>A0A7R8WCR9</accession>
<feature type="compositionally biased region" description="Basic residues" evidence="4">
    <location>
        <begin position="357"/>
        <end position="370"/>
    </location>
</feature>
<evidence type="ECO:0000256" key="3">
    <source>
        <dbReference type="ARBA" id="ARBA00022691"/>
    </source>
</evidence>
<proteinExistence type="predicted"/>
<evidence type="ECO:0000256" key="4">
    <source>
        <dbReference type="SAM" id="MobiDB-lite"/>
    </source>
</evidence>
<protein>
    <submittedName>
        <fullName evidence="5">Uncharacterized protein</fullName>
    </submittedName>
</protein>
<dbReference type="GO" id="GO:0005737">
    <property type="term" value="C:cytoplasm"/>
    <property type="evidence" value="ECO:0007669"/>
    <property type="project" value="TreeGrafter"/>
</dbReference>
<evidence type="ECO:0000256" key="2">
    <source>
        <dbReference type="ARBA" id="ARBA00022679"/>
    </source>
</evidence>
<dbReference type="GO" id="GO:0008168">
    <property type="term" value="F:methyltransferase activity"/>
    <property type="evidence" value="ECO:0007669"/>
    <property type="project" value="UniProtKB-KW"/>
</dbReference>
<keyword evidence="1" id="KW-0489">Methyltransferase</keyword>
<dbReference type="GO" id="GO:0032259">
    <property type="term" value="P:methylation"/>
    <property type="evidence" value="ECO:0007669"/>
    <property type="project" value="UniProtKB-KW"/>
</dbReference>
<dbReference type="Gene3D" id="6.10.140.2220">
    <property type="match status" value="1"/>
</dbReference>
<gene>
    <name evidence="5" type="ORF">CTOB1V02_LOCUS7073</name>
</gene>